<dbReference type="InterPro" id="IPR035919">
    <property type="entry name" value="EAL_sf"/>
</dbReference>
<dbReference type="PROSITE" id="PS50883">
    <property type="entry name" value="EAL"/>
    <property type="match status" value="1"/>
</dbReference>
<dbReference type="Proteomes" id="UP000007803">
    <property type="component" value="Chromosome"/>
</dbReference>
<dbReference type="InterPro" id="IPR001789">
    <property type="entry name" value="Sig_transdc_resp-reg_receiver"/>
</dbReference>
<dbReference type="InterPro" id="IPR029787">
    <property type="entry name" value="Nucleotide_cyclase"/>
</dbReference>
<sequence length="564" mass="65562">MIDLKKLQEFTEDMKVLYVEDDKLIRVEIQEYLERFFPVVDLADNGEEGLQLYNKGNYDLVISDINMPKMNGIEMSKAILQKNPNQAIIINSAYNEAEYLLELFNAGIEYYVLKPVNIKQLAKILYKIAEANHNQKIAKMYKDLTAENIEETKGDVYIDSLTGLNNLSSFMNNITAHDSSKVEFNILIFLDIDNLQGINDLYGTDAGNKIIVDFANFLKSFANEFSYKIYHVTGDQFILLDQAAYIDTEKYEEEFKNLQEQIRLFSVYLAEADKKIDINATIGMSLGQDYSFEHADMALKSAKENHQSYAVYNTLLDTKEKMKQKIEWQYKIIKALENNRIVPVFQPIVDINGDIVKYEALMRLAELENGEEKLYSPDHFMEIAHQSKYYSAISCMMIYTVLDSFKTHEHTISINLSYTDIQNKTFMNSIYNRIKEEKIGNRIIVEILESENIQDYQILKDSILKFRKLGVKIAIDDFGSGYSNYKQILEINPEYIKIDESLVKNIDVDSHAFILTKSIASFFHELDATIIAEHVHNKEIYDILKKFEVDQFQGYYFYEPMRNI</sequence>
<dbReference type="InterPro" id="IPR043128">
    <property type="entry name" value="Rev_trsase/Diguanyl_cyclase"/>
</dbReference>
<evidence type="ECO:0000259" key="2">
    <source>
        <dbReference type="PROSITE" id="PS50110"/>
    </source>
</evidence>
<dbReference type="NCBIfam" id="TIGR00254">
    <property type="entry name" value="GGDEF"/>
    <property type="match status" value="1"/>
</dbReference>
<evidence type="ECO:0000313" key="6">
    <source>
        <dbReference type="Proteomes" id="UP000007803"/>
    </source>
</evidence>
<keyword evidence="6" id="KW-1185">Reference proteome</keyword>
<accession>E0USF2</accession>
<dbReference type="InterPro" id="IPR001633">
    <property type="entry name" value="EAL_dom"/>
</dbReference>
<protein>
    <submittedName>
        <fullName evidence="5">Response regulator receiver modulated diguanylate cyclase/phosphodiesterase</fullName>
    </submittedName>
</protein>
<dbReference type="PROSITE" id="PS50887">
    <property type="entry name" value="GGDEF"/>
    <property type="match status" value="1"/>
</dbReference>
<proteinExistence type="predicted"/>
<dbReference type="InterPro" id="IPR011006">
    <property type="entry name" value="CheY-like_superfamily"/>
</dbReference>
<dbReference type="InterPro" id="IPR000160">
    <property type="entry name" value="GGDEF_dom"/>
</dbReference>
<dbReference type="SMART" id="SM00267">
    <property type="entry name" value="GGDEF"/>
    <property type="match status" value="1"/>
</dbReference>
<dbReference type="CDD" id="cd01948">
    <property type="entry name" value="EAL"/>
    <property type="match status" value="1"/>
</dbReference>
<dbReference type="Gene3D" id="3.40.50.2300">
    <property type="match status" value="1"/>
</dbReference>
<dbReference type="Pfam" id="PF00072">
    <property type="entry name" value="Response_reg"/>
    <property type="match status" value="1"/>
</dbReference>
<evidence type="ECO:0000259" key="3">
    <source>
        <dbReference type="PROSITE" id="PS50883"/>
    </source>
</evidence>
<dbReference type="eggNOG" id="COG2200">
    <property type="taxonomic scope" value="Bacteria"/>
</dbReference>
<dbReference type="OrthoDB" id="9790732at2"/>
<reference evidence="6" key="1">
    <citation type="journal article" date="2010" name="Stand. Genomic Sci.">
        <title>Complete genome sequence of Sulfurimonas autotrophica type strain (OK10).</title>
        <authorList>
            <person name="Sikorski J."/>
            <person name="Munk C."/>
            <person name="Lapidus A."/>
            <person name="Djao O."/>
            <person name="Lucas S."/>
            <person name="Glavina Del Rio T."/>
            <person name="Nolan M."/>
            <person name="Tice H."/>
            <person name="Han C."/>
            <person name="Cheng J."/>
            <person name="Tapia R."/>
            <person name="Goodwin L."/>
            <person name="Pitluck S."/>
            <person name="Liolios K."/>
            <person name="Ivanova N."/>
            <person name="Mavromatis K."/>
            <person name="Mikhailova N."/>
            <person name="Pati A."/>
            <person name="Sims D."/>
            <person name="Meincke L."/>
            <person name="Brettin T."/>
            <person name="Detter J."/>
            <person name="Chen A."/>
            <person name="Palaniappan K."/>
            <person name="Land M."/>
            <person name="Hauser L."/>
            <person name="Chang Y."/>
            <person name="Jeffries C."/>
            <person name="Rohde M."/>
            <person name="Lang E."/>
            <person name="Spring S."/>
            <person name="Goker M."/>
            <person name="Woyke T."/>
            <person name="Bristow J."/>
            <person name="Eisen J."/>
            <person name="Markowitz V."/>
            <person name="Hugenholtz P."/>
            <person name="Kyrpides N."/>
            <person name="Klenk H."/>
        </authorList>
    </citation>
    <scope>NUCLEOTIDE SEQUENCE [LARGE SCALE GENOMIC DNA]</scope>
    <source>
        <strain evidence="6">ATCC BAA-671 / DSM 16294 / JCM 11897 / OK10</strain>
    </source>
</reference>
<dbReference type="Pfam" id="PF00563">
    <property type="entry name" value="EAL"/>
    <property type="match status" value="1"/>
</dbReference>
<evidence type="ECO:0000259" key="4">
    <source>
        <dbReference type="PROSITE" id="PS50887"/>
    </source>
</evidence>
<dbReference type="HOGENOM" id="CLU_000445_70_50_7"/>
<dbReference type="KEGG" id="sua:Saut_1066"/>
<dbReference type="InterPro" id="IPR050706">
    <property type="entry name" value="Cyclic-di-GMP_PDE-like"/>
</dbReference>
<feature type="domain" description="EAL" evidence="3">
    <location>
        <begin position="325"/>
        <end position="564"/>
    </location>
</feature>
<dbReference type="SUPFAM" id="SSF141868">
    <property type="entry name" value="EAL domain-like"/>
    <property type="match status" value="1"/>
</dbReference>
<dbReference type="Gene3D" id="3.30.70.270">
    <property type="match status" value="1"/>
</dbReference>
<gene>
    <name evidence="5" type="ordered locus">Saut_1066</name>
</gene>
<dbReference type="EMBL" id="CP002205">
    <property type="protein sequence ID" value="ADN09115.1"/>
    <property type="molecule type" value="Genomic_DNA"/>
</dbReference>
<dbReference type="PANTHER" id="PTHR33121:SF71">
    <property type="entry name" value="OXYGEN SENSOR PROTEIN DOSP"/>
    <property type="match status" value="1"/>
</dbReference>
<dbReference type="Gene3D" id="3.20.20.450">
    <property type="entry name" value="EAL domain"/>
    <property type="match status" value="1"/>
</dbReference>
<dbReference type="AlphaFoldDB" id="E0USF2"/>
<dbReference type="PROSITE" id="PS50110">
    <property type="entry name" value="RESPONSE_REGULATORY"/>
    <property type="match status" value="1"/>
</dbReference>
<dbReference type="eggNOG" id="COG3706">
    <property type="taxonomic scope" value="Bacteria"/>
</dbReference>
<feature type="domain" description="Response regulatory" evidence="2">
    <location>
        <begin position="15"/>
        <end position="129"/>
    </location>
</feature>
<dbReference type="CDD" id="cd17536">
    <property type="entry name" value="REC_YesN-like"/>
    <property type="match status" value="1"/>
</dbReference>
<dbReference type="SUPFAM" id="SSF52172">
    <property type="entry name" value="CheY-like"/>
    <property type="match status" value="1"/>
</dbReference>
<name>E0USF2_SULAO</name>
<dbReference type="PANTHER" id="PTHR33121">
    <property type="entry name" value="CYCLIC DI-GMP PHOSPHODIESTERASE PDEF"/>
    <property type="match status" value="1"/>
</dbReference>
<feature type="domain" description="GGDEF" evidence="4">
    <location>
        <begin position="183"/>
        <end position="314"/>
    </location>
</feature>
<dbReference type="Pfam" id="PF00990">
    <property type="entry name" value="GGDEF"/>
    <property type="match status" value="1"/>
</dbReference>
<keyword evidence="1" id="KW-0597">Phosphoprotein</keyword>
<dbReference type="SMART" id="SM00052">
    <property type="entry name" value="EAL"/>
    <property type="match status" value="1"/>
</dbReference>
<dbReference type="SMART" id="SM00448">
    <property type="entry name" value="REC"/>
    <property type="match status" value="1"/>
</dbReference>
<dbReference type="GO" id="GO:0000160">
    <property type="term" value="P:phosphorelay signal transduction system"/>
    <property type="evidence" value="ECO:0007669"/>
    <property type="project" value="InterPro"/>
</dbReference>
<dbReference type="SUPFAM" id="SSF55073">
    <property type="entry name" value="Nucleotide cyclase"/>
    <property type="match status" value="1"/>
</dbReference>
<feature type="modified residue" description="4-aspartylphosphate" evidence="1">
    <location>
        <position position="64"/>
    </location>
</feature>
<dbReference type="RefSeq" id="WP_013326871.1">
    <property type="nucleotide sequence ID" value="NC_014506.1"/>
</dbReference>
<dbReference type="CDD" id="cd01949">
    <property type="entry name" value="GGDEF"/>
    <property type="match status" value="1"/>
</dbReference>
<evidence type="ECO:0000313" key="5">
    <source>
        <dbReference type="EMBL" id="ADN09115.1"/>
    </source>
</evidence>
<dbReference type="STRING" id="563040.Saut_1066"/>
<dbReference type="GO" id="GO:0071111">
    <property type="term" value="F:cyclic-guanylate-specific phosphodiesterase activity"/>
    <property type="evidence" value="ECO:0007669"/>
    <property type="project" value="InterPro"/>
</dbReference>
<organism evidence="5 6">
    <name type="scientific">Sulfurimonas autotrophica (strain ATCC BAA-671 / DSM 16294 / JCM 11897 / OK10)</name>
    <dbReference type="NCBI Taxonomy" id="563040"/>
    <lineage>
        <taxon>Bacteria</taxon>
        <taxon>Pseudomonadati</taxon>
        <taxon>Campylobacterota</taxon>
        <taxon>Epsilonproteobacteria</taxon>
        <taxon>Campylobacterales</taxon>
        <taxon>Sulfurimonadaceae</taxon>
        <taxon>Sulfurimonas</taxon>
    </lineage>
</organism>
<evidence type="ECO:0000256" key="1">
    <source>
        <dbReference type="PROSITE-ProRule" id="PRU00169"/>
    </source>
</evidence>